<dbReference type="AlphaFoldDB" id="A0A6A5HL85"/>
<feature type="transmembrane region" description="Helical" evidence="1">
    <location>
        <begin position="61"/>
        <end position="84"/>
    </location>
</feature>
<evidence type="ECO:0000256" key="1">
    <source>
        <dbReference type="SAM" id="Phobius"/>
    </source>
</evidence>
<feature type="transmembrane region" description="Helical" evidence="1">
    <location>
        <begin position="35"/>
        <end position="54"/>
    </location>
</feature>
<name>A0A6A5HL85_CAERE</name>
<accession>A0A6A5HL85</accession>
<evidence type="ECO:0000313" key="2">
    <source>
        <dbReference type="EMBL" id="KAF1768289.1"/>
    </source>
</evidence>
<evidence type="ECO:0000313" key="3">
    <source>
        <dbReference type="Proteomes" id="UP000483820"/>
    </source>
</evidence>
<feature type="transmembrane region" description="Helical" evidence="1">
    <location>
        <begin position="188"/>
        <end position="211"/>
    </location>
</feature>
<proteinExistence type="predicted"/>
<sequence>MTFTVAQLVKWDTDFWIVLTGDMFKWTFSGVHRRLASTFSGLVGAITTIVFTVAQPVLETITTIIITITLPLLRNASVIVALEFLGGADWFLAVLTVFDVLVGIVTTIVITVATVLSGDAFFGIPTFDGVLRAFCLVETFFSFLVNFIGFIQTIILTVALPLFWNASSIFTLELGGVRGTQLLDGLRWVLLTTVIIVLVDFEALTTGAFRFKLVGIRFGGRGETELGALRGAAWVLTGVVGDRLVLMGTGFEGED</sequence>
<dbReference type="CTD" id="78773027"/>
<dbReference type="KEGG" id="crq:GCK72_000101"/>
<gene>
    <name evidence="2" type="ORF">GCK72_000101</name>
</gene>
<organism evidence="2 3">
    <name type="scientific">Caenorhabditis remanei</name>
    <name type="common">Caenorhabditis vulgaris</name>
    <dbReference type="NCBI Taxonomy" id="31234"/>
    <lineage>
        <taxon>Eukaryota</taxon>
        <taxon>Metazoa</taxon>
        <taxon>Ecdysozoa</taxon>
        <taxon>Nematoda</taxon>
        <taxon>Chromadorea</taxon>
        <taxon>Rhabditida</taxon>
        <taxon>Rhabditina</taxon>
        <taxon>Rhabditomorpha</taxon>
        <taxon>Rhabditoidea</taxon>
        <taxon>Rhabditidae</taxon>
        <taxon>Peloderinae</taxon>
        <taxon>Caenorhabditis</taxon>
    </lineage>
</organism>
<keyword evidence="1" id="KW-0812">Transmembrane</keyword>
<feature type="transmembrane region" description="Helical" evidence="1">
    <location>
        <begin position="143"/>
        <end position="164"/>
    </location>
</feature>
<dbReference type="EMBL" id="WUAV01000001">
    <property type="protein sequence ID" value="KAF1768289.1"/>
    <property type="molecule type" value="Genomic_DNA"/>
</dbReference>
<reference evidence="2 3" key="1">
    <citation type="submission" date="2019-12" db="EMBL/GenBank/DDBJ databases">
        <title>Chromosome-level assembly of the Caenorhabditis remanei genome.</title>
        <authorList>
            <person name="Teterina A.A."/>
            <person name="Willis J.H."/>
            <person name="Phillips P.C."/>
        </authorList>
    </citation>
    <scope>NUCLEOTIDE SEQUENCE [LARGE SCALE GENOMIC DNA]</scope>
    <source>
        <strain evidence="2 3">PX506</strain>
        <tissue evidence="2">Whole organism</tissue>
    </source>
</reference>
<keyword evidence="1" id="KW-1133">Transmembrane helix</keyword>
<keyword evidence="1" id="KW-0472">Membrane</keyword>
<protein>
    <submittedName>
        <fullName evidence="2">Uncharacterized protein</fullName>
    </submittedName>
</protein>
<comment type="caution">
    <text evidence="2">The sequence shown here is derived from an EMBL/GenBank/DDBJ whole genome shotgun (WGS) entry which is preliminary data.</text>
</comment>
<feature type="transmembrane region" description="Helical" evidence="1">
    <location>
        <begin position="90"/>
        <end position="122"/>
    </location>
</feature>
<dbReference type="Proteomes" id="UP000483820">
    <property type="component" value="Chromosome I"/>
</dbReference>
<dbReference type="RefSeq" id="XP_053590912.1">
    <property type="nucleotide sequence ID" value="XM_053722267.1"/>
</dbReference>
<dbReference type="GeneID" id="78773027"/>